<dbReference type="GO" id="GO:0004601">
    <property type="term" value="F:peroxidase activity"/>
    <property type="evidence" value="ECO:0007669"/>
    <property type="project" value="UniProtKB-KW"/>
</dbReference>
<evidence type="ECO:0000259" key="1">
    <source>
        <dbReference type="Pfam" id="PF02627"/>
    </source>
</evidence>
<dbReference type="Gene3D" id="1.20.1290.10">
    <property type="entry name" value="AhpD-like"/>
    <property type="match status" value="1"/>
</dbReference>
<dbReference type="InterPro" id="IPR004675">
    <property type="entry name" value="AhpD_core"/>
</dbReference>
<dbReference type="PANTHER" id="PTHR35446:SF2">
    <property type="entry name" value="CARBOXYMUCONOLACTONE DECARBOXYLASE-LIKE DOMAIN-CONTAINING PROTEIN"/>
    <property type="match status" value="1"/>
</dbReference>
<evidence type="ECO:0000313" key="2">
    <source>
        <dbReference type="EMBL" id="MFD2515796.1"/>
    </source>
</evidence>
<keyword evidence="2" id="KW-0560">Oxidoreductase</keyword>
<keyword evidence="3" id="KW-1185">Reference proteome</keyword>
<dbReference type="InterPro" id="IPR003779">
    <property type="entry name" value="CMD-like"/>
</dbReference>
<gene>
    <name evidence="2" type="ORF">ACFSRY_18130</name>
</gene>
<evidence type="ECO:0000313" key="3">
    <source>
        <dbReference type="Proteomes" id="UP001597544"/>
    </source>
</evidence>
<keyword evidence="2" id="KW-0575">Peroxidase</keyword>
<proteinExistence type="predicted"/>
<dbReference type="Pfam" id="PF02627">
    <property type="entry name" value="CMD"/>
    <property type="match status" value="1"/>
</dbReference>
<dbReference type="PANTHER" id="PTHR35446">
    <property type="entry name" value="SI:CH211-175M2.5"/>
    <property type="match status" value="1"/>
</dbReference>
<dbReference type="RefSeq" id="WP_377511313.1">
    <property type="nucleotide sequence ID" value="NZ_JBHULU010000022.1"/>
</dbReference>
<dbReference type="EMBL" id="JBHULU010000022">
    <property type="protein sequence ID" value="MFD2515796.1"/>
    <property type="molecule type" value="Genomic_DNA"/>
</dbReference>
<comment type="caution">
    <text evidence="2">The sequence shown here is derived from an EMBL/GenBank/DDBJ whole genome shotgun (WGS) entry which is preliminary data.</text>
</comment>
<feature type="domain" description="Carboxymuconolactone decarboxylase-like" evidence="1">
    <location>
        <begin position="48"/>
        <end position="103"/>
    </location>
</feature>
<accession>A0ABW5IRT1</accession>
<dbReference type="Proteomes" id="UP001597544">
    <property type="component" value="Unassembled WGS sequence"/>
</dbReference>
<dbReference type="NCBIfam" id="TIGR01926">
    <property type="entry name" value="peroxid_rel"/>
    <property type="match status" value="1"/>
</dbReference>
<dbReference type="NCBIfam" id="TIGR00778">
    <property type="entry name" value="ahpD_dom"/>
    <property type="match status" value="1"/>
</dbReference>
<dbReference type="SUPFAM" id="SSF69118">
    <property type="entry name" value="AhpD-like"/>
    <property type="match status" value="1"/>
</dbReference>
<dbReference type="InterPro" id="IPR010195">
    <property type="entry name" value="Uncharacterised_peroxidase-rel"/>
</dbReference>
<reference evidence="3" key="1">
    <citation type="journal article" date="2019" name="Int. J. Syst. Evol. Microbiol.">
        <title>The Global Catalogue of Microorganisms (GCM) 10K type strain sequencing project: providing services to taxonomists for standard genome sequencing and annotation.</title>
        <authorList>
            <consortium name="The Broad Institute Genomics Platform"/>
            <consortium name="The Broad Institute Genome Sequencing Center for Infectious Disease"/>
            <person name="Wu L."/>
            <person name="Ma J."/>
        </authorList>
    </citation>
    <scope>NUCLEOTIDE SEQUENCE [LARGE SCALE GENOMIC DNA]</scope>
    <source>
        <strain evidence="3">KCTC 42498</strain>
    </source>
</reference>
<name>A0ABW5IRT1_9BACT</name>
<protein>
    <submittedName>
        <fullName evidence="2">Peroxidase-related enzyme</fullName>
    </submittedName>
</protein>
<organism evidence="2 3">
    <name type="scientific">Pontibacter locisalis</name>
    <dbReference type="NCBI Taxonomy" id="1719035"/>
    <lineage>
        <taxon>Bacteria</taxon>
        <taxon>Pseudomonadati</taxon>
        <taxon>Bacteroidota</taxon>
        <taxon>Cytophagia</taxon>
        <taxon>Cytophagales</taxon>
        <taxon>Hymenobacteraceae</taxon>
        <taxon>Pontibacter</taxon>
    </lineage>
</organism>
<sequence length="186" mass="21129">MARIEVIDYDNATGELKEIYDDLLGKRGKLAEVHKIQSLNPATIVHHMDLYMAIMYARSPLNRAQREMMAVVVSAANNCEYCQIHHKQALQHYWKDEERVNTLAKDYTSIGLDEPDQILCELAYHLTAAPSGEQVEQAIDRLKQLGHDDRAILDAHLVIAYFNFVNRLVLGLGVALESDQGEGYKY</sequence>
<dbReference type="InterPro" id="IPR029032">
    <property type="entry name" value="AhpD-like"/>
</dbReference>